<dbReference type="GO" id="GO:0005975">
    <property type="term" value="P:carbohydrate metabolic process"/>
    <property type="evidence" value="ECO:0007669"/>
    <property type="project" value="InterPro"/>
</dbReference>
<evidence type="ECO:0000313" key="6">
    <source>
        <dbReference type="EMBL" id="OMO67303.1"/>
    </source>
</evidence>
<comment type="caution">
    <text evidence="6">The sequence shown here is derived from an EMBL/GenBank/DDBJ whole genome shotgun (WGS) entry which is preliminary data.</text>
</comment>
<gene>
    <name evidence="6" type="ORF">CCACVL1_20628</name>
</gene>
<dbReference type="AlphaFoldDB" id="A0A1R3HAM2"/>
<protein>
    <submittedName>
        <fullName evidence="6">Glycoside hydrolase, family 35</fullName>
    </submittedName>
</protein>
<keyword evidence="3" id="KW-0326">Glycosidase</keyword>
<name>A0A1R3HAM2_COCAP</name>
<sequence length="481" mass="53111">MHQAIKQSEIALLWSNPTVTWPGKNLEVHTFEVGPHNCAAFLANYNEDSSATITFRDTQYNLPAWSISILPDCKNEVFNTAKVTAPTTQPKMLPTGGTFNWKSYTEAPPSFGGWKTFAANGLKEQLPTTWDHTDYLCVTIDSNEAFLKYGQLPILTVESAGHALSAFINGQLAGIEYGNSQTPQFTMSEKVKLQAGVNKLALLSSSIGLPNIGTHFEQWKIGLNSVTLKGVNVGTWDMSKWKWSYKIHTFEPGPQNCAAFLANYNQDSSATITFRNTQYNLPAWSISILPDCKNEAFNTAKVTAHSIHPKMIPTGGTFNWYSYTEAPVSVGGTKTFAANGLKEQLSTTWDQTDYLWYITDVTIQQDEAFLKHGQLPILTVESNGHALSAFINGQLVGTAYSHGNLNTPQITFSEKVNLQAGVNKISLLSSSVGLQNIGTHFEQWKIGILGPVTLKGVNAGTWDMSKWRWTYKIVWFGGSSR</sequence>
<dbReference type="Gramene" id="OMO67303">
    <property type="protein sequence ID" value="OMO67303"/>
    <property type="gene ID" value="CCACVL1_20628"/>
</dbReference>
<dbReference type="STRING" id="210143.A0A1R3HAM2"/>
<dbReference type="GO" id="GO:0004553">
    <property type="term" value="F:hydrolase activity, hydrolyzing O-glycosyl compounds"/>
    <property type="evidence" value="ECO:0007669"/>
    <property type="project" value="InterPro"/>
</dbReference>
<dbReference type="PANTHER" id="PTHR23421">
    <property type="entry name" value="BETA-GALACTOSIDASE RELATED"/>
    <property type="match status" value="1"/>
</dbReference>
<feature type="domain" description="Beta-galactosidase beta-sandwich" evidence="4">
    <location>
        <begin position="28"/>
        <end position="83"/>
    </location>
</feature>
<evidence type="ECO:0000313" key="7">
    <source>
        <dbReference type="Proteomes" id="UP000188268"/>
    </source>
</evidence>
<feature type="domain" description="Beta-galactosidase beta-sandwich" evidence="4">
    <location>
        <begin position="248"/>
        <end position="302"/>
    </location>
</feature>
<dbReference type="InterPro" id="IPR048913">
    <property type="entry name" value="BetaGal_gal-bd"/>
</dbReference>
<accession>A0A1R3HAM2</accession>
<dbReference type="Proteomes" id="UP000188268">
    <property type="component" value="Unassembled WGS sequence"/>
</dbReference>
<dbReference type="OrthoDB" id="1657402at2759"/>
<dbReference type="Pfam" id="PF21467">
    <property type="entry name" value="BetaGal_gal-bd"/>
    <property type="match status" value="1"/>
</dbReference>
<reference evidence="6 7" key="1">
    <citation type="submission" date="2013-09" db="EMBL/GenBank/DDBJ databases">
        <title>Corchorus capsularis genome sequencing.</title>
        <authorList>
            <person name="Alam M."/>
            <person name="Haque M.S."/>
            <person name="Islam M.S."/>
            <person name="Emdad E.M."/>
            <person name="Islam M.M."/>
            <person name="Ahmed B."/>
            <person name="Halim A."/>
            <person name="Hossen Q.M.M."/>
            <person name="Hossain M.Z."/>
            <person name="Ahmed R."/>
            <person name="Khan M.M."/>
            <person name="Islam R."/>
            <person name="Rashid M.M."/>
            <person name="Khan S.A."/>
            <person name="Rahman M.S."/>
            <person name="Alam M."/>
        </authorList>
    </citation>
    <scope>NUCLEOTIDE SEQUENCE [LARGE SCALE GENOMIC DNA]</scope>
    <source>
        <strain evidence="7">cv. CVL-1</strain>
        <tissue evidence="6">Whole seedling</tissue>
    </source>
</reference>
<evidence type="ECO:0000259" key="4">
    <source>
        <dbReference type="Pfam" id="PF17834"/>
    </source>
</evidence>
<feature type="domain" description="Beta-galactosidase galactose-binding" evidence="5">
    <location>
        <begin position="354"/>
        <end position="423"/>
    </location>
</feature>
<dbReference type="Pfam" id="PF17834">
    <property type="entry name" value="GHD"/>
    <property type="match status" value="2"/>
</dbReference>
<dbReference type="InterPro" id="IPR041392">
    <property type="entry name" value="GHD"/>
</dbReference>
<keyword evidence="2 6" id="KW-0378">Hydrolase</keyword>
<evidence type="ECO:0000256" key="1">
    <source>
        <dbReference type="ARBA" id="ARBA00022729"/>
    </source>
</evidence>
<evidence type="ECO:0000256" key="3">
    <source>
        <dbReference type="ARBA" id="ARBA00023295"/>
    </source>
</evidence>
<dbReference type="SUPFAM" id="SSF49785">
    <property type="entry name" value="Galactose-binding domain-like"/>
    <property type="match status" value="2"/>
</dbReference>
<keyword evidence="7" id="KW-1185">Reference proteome</keyword>
<dbReference type="Gene3D" id="2.60.120.260">
    <property type="entry name" value="Galactose-binding domain-like"/>
    <property type="match status" value="2"/>
</dbReference>
<evidence type="ECO:0000256" key="2">
    <source>
        <dbReference type="ARBA" id="ARBA00022801"/>
    </source>
</evidence>
<keyword evidence="1" id="KW-0732">Signal</keyword>
<evidence type="ECO:0000259" key="5">
    <source>
        <dbReference type="Pfam" id="PF21467"/>
    </source>
</evidence>
<organism evidence="6 7">
    <name type="scientific">Corchorus capsularis</name>
    <name type="common">Jute</name>
    <dbReference type="NCBI Taxonomy" id="210143"/>
    <lineage>
        <taxon>Eukaryota</taxon>
        <taxon>Viridiplantae</taxon>
        <taxon>Streptophyta</taxon>
        <taxon>Embryophyta</taxon>
        <taxon>Tracheophyta</taxon>
        <taxon>Spermatophyta</taxon>
        <taxon>Magnoliopsida</taxon>
        <taxon>eudicotyledons</taxon>
        <taxon>Gunneridae</taxon>
        <taxon>Pentapetalae</taxon>
        <taxon>rosids</taxon>
        <taxon>malvids</taxon>
        <taxon>Malvales</taxon>
        <taxon>Malvaceae</taxon>
        <taxon>Grewioideae</taxon>
        <taxon>Apeibeae</taxon>
        <taxon>Corchorus</taxon>
    </lineage>
</organism>
<proteinExistence type="predicted"/>
<dbReference type="InterPro" id="IPR001944">
    <property type="entry name" value="Glycoside_Hdrlase_35"/>
</dbReference>
<dbReference type="EMBL" id="AWWV01012428">
    <property type="protein sequence ID" value="OMO67303.1"/>
    <property type="molecule type" value="Genomic_DNA"/>
</dbReference>
<dbReference type="InterPro" id="IPR008979">
    <property type="entry name" value="Galactose-bd-like_sf"/>
</dbReference>